<reference evidence="3" key="1">
    <citation type="journal article" date="2017" name="bioRxiv">
        <title>Comparative analysis of the genomes of Stylophora pistillata and Acropora digitifera provides evidence for extensive differences between species of corals.</title>
        <authorList>
            <person name="Voolstra C.R."/>
            <person name="Li Y."/>
            <person name="Liew Y.J."/>
            <person name="Baumgarten S."/>
            <person name="Zoccola D."/>
            <person name="Flot J.-F."/>
            <person name="Tambutte S."/>
            <person name="Allemand D."/>
            <person name="Aranda M."/>
        </authorList>
    </citation>
    <scope>NUCLEOTIDE SEQUENCE [LARGE SCALE GENOMIC DNA]</scope>
</reference>
<gene>
    <name evidence="2" type="ORF">AWC38_SpisGene11909</name>
</gene>
<protein>
    <recommendedName>
        <fullName evidence="1">Reelin domain-containing protein</fullName>
    </recommendedName>
</protein>
<feature type="domain" description="Reelin" evidence="1">
    <location>
        <begin position="2"/>
        <end position="82"/>
    </location>
</feature>
<organism evidence="2 3">
    <name type="scientific">Stylophora pistillata</name>
    <name type="common">Smooth cauliflower coral</name>
    <dbReference type="NCBI Taxonomy" id="50429"/>
    <lineage>
        <taxon>Eukaryota</taxon>
        <taxon>Metazoa</taxon>
        <taxon>Cnidaria</taxon>
        <taxon>Anthozoa</taxon>
        <taxon>Hexacorallia</taxon>
        <taxon>Scleractinia</taxon>
        <taxon>Astrocoeniina</taxon>
        <taxon>Pocilloporidae</taxon>
        <taxon>Stylophora</taxon>
    </lineage>
</organism>
<sequence>MLYAYNEFEDEDSGDFLSPLPTGVSKRNCHFKSTAQYIEVLEKSTNSMQWNSIQIKCESPEKSISGRITISASVVKEYGVFWDGLSATLNRYPMVSLEISMDALLVNVQVSIDRENA</sequence>
<dbReference type="AlphaFoldDB" id="A0A2B4S4N2"/>
<accession>A0A2B4S4N2</accession>
<evidence type="ECO:0000313" key="3">
    <source>
        <dbReference type="Proteomes" id="UP000225706"/>
    </source>
</evidence>
<name>A0A2B4S4N2_STYPI</name>
<keyword evidence="3" id="KW-1185">Reference proteome</keyword>
<evidence type="ECO:0000259" key="1">
    <source>
        <dbReference type="Pfam" id="PF02014"/>
    </source>
</evidence>
<dbReference type="EMBL" id="LSMT01000204">
    <property type="protein sequence ID" value="PFX23557.1"/>
    <property type="molecule type" value="Genomic_DNA"/>
</dbReference>
<comment type="caution">
    <text evidence="2">The sequence shown here is derived from an EMBL/GenBank/DDBJ whole genome shotgun (WGS) entry which is preliminary data.</text>
</comment>
<dbReference type="InterPro" id="IPR002861">
    <property type="entry name" value="Reeler_dom"/>
</dbReference>
<dbReference type="Proteomes" id="UP000225706">
    <property type="component" value="Unassembled WGS sequence"/>
</dbReference>
<dbReference type="Pfam" id="PF02014">
    <property type="entry name" value="Reeler"/>
    <property type="match status" value="1"/>
</dbReference>
<proteinExistence type="predicted"/>
<dbReference type="OrthoDB" id="5947053at2759"/>
<evidence type="ECO:0000313" key="2">
    <source>
        <dbReference type="EMBL" id="PFX23557.1"/>
    </source>
</evidence>